<dbReference type="Proteomes" id="UP000214596">
    <property type="component" value="Unassembled WGS sequence"/>
</dbReference>
<reference evidence="1 2" key="1">
    <citation type="journal article" date="2017" name="Appl. Environ. Microbiol.">
        <title>Parallel evolution of two clades of a major Atlantic endemic Vibrio parahaemolyticus pathogen lineage by independent acquisition of related pathogenicity islands.</title>
        <authorList>
            <person name="Xu F."/>
            <person name="Gonzalez-Escalona N."/>
            <person name="Drees K.P."/>
            <person name="Sebra R.P."/>
            <person name="Cooper V.S."/>
            <person name="Jones S.H."/>
            <person name="Whistler C.A."/>
        </authorList>
    </citation>
    <scope>NUCLEOTIDE SEQUENCE [LARGE SCALE GENOMIC DNA]</scope>
    <source>
        <strain evidence="1 2">MAVP-3</strain>
    </source>
</reference>
<accession>A0A227J0A6</accession>
<dbReference type="Gene3D" id="1.10.390.30">
    <property type="entry name" value="Peptidase M60, enhancin-like domain 3"/>
    <property type="match status" value="1"/>
</dbReference>
<evidence type="ECO:0000313" key="1">
    <source>
        <dbReference type="EMBL" id="OXE28308.1"/>
    </source>
</evidence>
<gene>
    <name evidence="1" type="ORF">CA163_34600</name>
</gene>
<dbReference type="InterPro" id="IPR042279">
    <property type="entry name" value="Pep_M60_3"/>
</dbReference>
<dbReference type="EMBL" id="NIXT01004497">
    <property type="protein sequence ID" value="OXE28308.1"/>
    <property type="molecule type" value="Genomic_DNA"/>
</dbReference>
<evidence type="ECO:0000313" key="2">
    <source>
        <dbReference type="Proteomes" id="UP000214596"/>
    </source>
</evidence>
<organism evidence="1 2">
    <name type="scientific">Vibrio parahaemolyticus</name>
    <dbReference type="NCBI Taxonomy" id="670"/>
    <lineage>
        <taxon>Bacteria</taxon>
        <taxon>Pseudomonadati</taxon>
        <taxon>Pseudomonadota</taxon>
        <taxon>Gammaproteobacteria</taxon>
        <taxon>Vibrionales</taxon>
        <taxon>Vibrionaceae</taxon>
        <taxon>Vibrio</taxon>
    </lineage>
</organism>
<feature type="non-terminal residue" evidence="1">
    <location>
        <position position="1"/>
    </location>
</feature>
<comment type="caution">
    <text evidence="1">The sequence shown here is derived from an EMBL/GenBank/DDBJ whole genome shotgun (WGS) entry which is preliminary data.</text>
</comment>
<feature type="non-terminal residue" evidence="1">
    <location>
        <position position="90"/>
    </location>
</feature>
<proteinExistence type="predicted"/>
<dbReference type="AlphaFoldDB" id="A0A227J0A6"/>
<sequence>GFSMYTKDEASSISNNDWLLIALSYVAQRDMTNYLDMWGFSFSEKAKQQVVALNLTPMPLTYFASSNTGYCLNEFAQMPVSIDGQTVWPL</sequence>
<protein>
    <submittedName>
        <fullName evidence="1">Uncharacterized protein</fullName>
    </submittedName>
</protein>
<name>A0A227J0A6_VIBPH</name>